<organism evidence="9 10">
    <name type="scientific">Tomitella fengzijianii</name>
    <dbReference type="NCBI Taxonomy" id="2597660"/>
    <lineage>
        <taxon>Bacteria</taxon>
        <taxon>Bacillati</taxon>
        <taxon>Actinomycetota</taxon>
        <taxon>Actinomycetes</taxon>
        <taxon>Mycobacteriales</taxon>
        <taxon>Tomitella</taxon>
    </lineage>
</organism>
<evidence type="ECO:0000256" key="4">
    <source>
        <dbReference type="ARBA" id="ARBA00022801"/>
    </source>
</evidence>
<dbReference type="InterPro" id="IPR003738">
    <property type="entry name" value="SRAP"/>
</dbReference>
<sequence length="236" mass="26717">MCGRFATTITDREMRSMFDVDEAEVVGEELPASYNVAPTQPMRMVLERPPADEEGEPVRQVRTARWGLVPSWAKDRSIGNKLINARSETVTTKPSFRSAARSRRAVIPADGYYEWEKRDGRKVPHFLHPGDGALAMAGLYEMWRDPDKSDDDPDRWLWTATILTRPATDELGRIHDRCPLVLPPEFHGPWLDRGLDVREDVEALIRSVPDPRLDAYEVSTAVNSPRNNSPDLLSPV</sequence>
<dbReference type="Proteomes" id="UP000317344">
    <property type="component" value="Chromosome"/>
</dbReference>
<keyword evidence="10" id="KW-1185">Reference proteome</keyword>
<dbReference type="RefSeq" id="WP_143907446.1">
    <property type="nucleotide sequence ID" value="NZ_CP041765.1"/>
</dbReference>
<dbReference type="GO" id="GO:0106300">
    <property type="term" value="P:protein-DNA covalent cross-linking repair"/>
    <property type="evidence" value="ECO:0007669"/>
    <property type="project" value="InterPro"/>
</dbReference>
<evidence type="ECO:0000256" key="3">
    <source>
        <dbReference type="ARBA" id="ARBA00022763"/>
    </source>
</evidence>
<evidence type="ECO:0000256" key="5">
    <source>
        <dbReference type="ARBA" id="ARBA00023124"/>
    </source>
</evidence>
<dbReference type="Gene3D" id="3.90.1680.10">
    <property type="entry name" value="SOS response associated peptidase-like"/>
    <property type="match status" value="1"/>
</dbReference>
<gene>
    <name evidence="9" type="ORF">FO059_06825</name>
</gene>
<accession>A0A516X1X7</accession>
<evidence type="ECO:0000256" key="6">
    <source>
        <dbReference type="ARBA" id="ARBA00023125"/>
    </source>
</evidence>
<proteinExistence type="inferred from homology"/>
<evidence type="ECO:0000313" key="9">
    <source>
        <dbReference type="EMBL" id="QDQ97096.1"/>
    </source>
</evidence>
<evidence type="ECO:0000256" key="8">
    <source>
        <dbReference type="RuleBase" id="RU364100"/>
    </source>
</evidence>
<dbReference type="EC" id="3.4.-.-" evidence="8"/>
<reference evidence="9 10" key="2">
    <citation type="submission" date="2019-07" db="EMBL/GenBank/DDBJ databases">
        <authorList>
            <person name="Huang Y."/>
        </authorList>
    </citation>
    <scope>NUCLEOTIDE SEQUENCE [LARGE SCALE GENOMIC DNA]</scope>
    <source>
        <strain evidence="9 10">HY188</strain>
    </source>
</reference>
<dbReference type="Pfam" id="PF02586">
    <property type="entry name" value="SRAP"/>
    <property type="match status" value="1"/>
</dbReference>
<keyword evidence="4 8" id="KW-0378">Hydrolase</keyword>
<dbReference type="OrthoDB" id="9782620at2"/>
<evidence type="ECO:0000256" key="2">
    <source>
        <dbReference type="ARBA" id="ARBA00022670"/>
    </source>
</evidence>
<dbReference type="SUPFAM" id="SSF143081">
    <property type="entry name" value="BB1717-like"/>
    <property type="match status" value="1"/>
</dbReference>
<evidence type="ECO:0000313" key="10">
    <source>
        <dbReference type="Proteomes" id="UP000317344"/>
    </source>
</evidence>
<keyword evidence="6" id="KW-0238">DNA-binding</keyword>
<keyword evidence="7" id="KW-0456">Lyase</keyword>
<evidence type="ECO:0000256" key="7">
    <source>
        <dbReference type="ARBA" id="ARBA00023239"/>
    </source>
</evidence>
<dbReference type="GO" id="GO:0006508">
    <property type="term" value="P:proteolysis"/>
    <property type="evidence" value="ECO:0007669"/>
    <property type="project" value="UniProtKB-KW"/>
</dbReference>
<name>A0A516X1X7_9ACTN</name>
<dbReference type="InterPro" id="IPR036590">
    <property type="entry name" value="SRAP-like"/>
</dbReference>
<dbReference type="AlphaFoldDB" id="A0A516X1X7"/>
<comment type="similarity">
    <text evidence="1 8">Belongs to the SOS response-associated peptidase family.</text>
</comment>
<protein>
    <recommendedName>
        <fullName evidence="8">Abasic site processing protein</fullName>
        <ecNumber evidence="8">3.4.-.-</ecNumber>
    </recommendedName>
</protein>
<reference evidence="9 10" key="1">
    <citation type="submission" date="2019-07" db="EMBL/GenBank/DDBJ databases">
        <title>Tomitella cavernea sp. nov., an actinomycete isolated from soil.</title>
        <authorList>
            <person name="Cheng J."/>
        </authorList>
    </citation>
    <scope>NUCLEOTIDE SEQUENCE [LARGE SCALE GENOMIC DNA]</scope>
    <source>
        <strain evidence="9 10">HY188</strain>
    </source>
</reference>
<keyword evidence="3" id="KW-0227">DNA damage</keyword>
<dbReference type="GO" id="GO:0008233">
    <property type="term" value="F:peptidase activity"/>
    <property type="evidence" value="ECO:0007669"/>
    <property type="project" value="UniProtKB-KW"/>
</dbReference>
<keyword evidence="2 8" id="KW-0645">Protease</keyword>
<dbReference type="PANTHER" id="PTHR13604">
    <property type="entry name" value="DC12-RELATED"/>
    <property type="match status" value="1"/>
</dbReference>
<dbReference type="GO" id="GO:0003697">
    <property type="term" value="F:single-stranded DNA binding"/>
    <property type="evidence" value="ECO:0007669"/>
    <property type="project" value="InterPro"/>
</dbReference>
<dbReference type="PANTHER" id="PTHR13604:SF0">
    <property type="entry name" value="ABASIC SITE PROCESSING PROTEIN HMCES"/>
    <property type="match status" value="1"/>
</dbReference>
<dbReference type="KEGG" id="toy:FO059_06825"/>
<dbReference type="EMBL" id="CP041765">
    <property type="protein sequence ID" value="QDQ97096.1"/>
    <property type="molecule type" value="Genomic_DNA"/>
</dbReference>
<keyword evidence="5" id="KW-0190">Covalent protein-DNA linkage</keyword>
<evidence type="ECO:0000256" key="1">
    <source>
        <dbReference type="ARBA" id="ARBA00008136"/>
    </source>
</evidence>
<dbReference type="GO" id="GO:0016829">
    <property type="term" value="F:lyase activity"/>
    <property type="evidence" value="ECO:0007669"/>
    <property type="project" value="UniProtKB-KW"/>
</dbReference>